<feature type="domain" description="Glycosyltransferase subfamily 4-like N-terminal" evidence="2">
    <location>
        <begin position="64"/>
        <end position="165"/>
    </location>
</feature>
<evidence type="ECO:0000259" key="1">
    <source>
        <dbReference type="Pfam" id="PF00534"/>
    </source>
</evidence>
<dbReference type="EMBL" id="BJYL01000020">
    <property type="protein sequence ID" value="GEN83254.1"/>
    <property type="molecule type" value="Genomic_DNA"/>
</dbReference>
<dbReference type="InterPro" id="IPR001296">
    <property type="entry name" value="Glyco_trans_1"/>
</dbReference>
<feature type="domain" description="Glycosyl transferase family 1" evidence="1">
    <location>
        <begin position="173"/>
        <end position="326"/>
    </location>
</feature>
<dbReference type="Proteomes" id="UP000321901">
    <property type="component" value="Unassembled WGS sequence"/>
</dbReference>
<proteinExistence type="predicted"/>
<gene>
    <name evidence="3" type="primary">cps4G</name>
    <name evidence="3" type="ORF">SLU01_15660</name>
</gene>
<dbReference type="AlphaFoldDB" id="A0A511Z747"/>
<dbReference type="Gene3D" id="3.40.50.2000">
    <property type="entry name" value="Glycogen Phosphorylase B"/>
    <property type="match status" value="2"/>
</dbReference>
<organism evidence="3 4">
    <name type="scientific">Sporosarcina luteola</name>
    <dbReference type="NCBI Taxonomy" id="582850"/>
    <lineage>
        <taxon>Bacteria</taxon>
        <taxon>Bacillati</taxon>
        <taxon>Bacillota</taxon>
        <taxon>Bacilli</taxon>
        <taxon>Bacillales</taxon>
        <taxon>Caryophanaceae</taxon>
        <taxon>Sporosarcina</taxon>
    </lineage>
</organism>
<dbReference type="InterPro" id="IPR028098">
    <property type="entry name" value="Glyco_trans_4-like_N"/>
</dbReference>
<dbReference type="SUPFAM" id="SSF53756">
    <property type="entry name" value="UDP-Glycosyltransferase/glycogen phosphorylase"/>
    <property type="match status" value="1"/>
</dbReference>
<dbReference type="PANTHER" id="PTHR45947">
    <property type="entry name" value="SULFOQUINOVOSYL TRANSFERASE SQD2"/>
    <property type="match status" value="1"/>
</dbReference>
<dbReference type="OrthoDB" id="179766at2"/>
<keyword evidence="4" id="KW-1185">Reference proteome</keyword>
<dbReference type="InterPro" id="IPR050194">
    <property type="entry name" value="Glycosyltransferase_grp1"/>
</dbReference>
<dbReference type="Pfam" id="PF13439">
    <property type="entry name" value="Glyco_transf_4"/>
    <property type="match status" value="1"/>
</dbReference>
<evidence type="ECO:0000313" key="3">
    <source>
        <dbReference type="EMBL" id="GEN83254.1"/>
    </source>
</evidence>
<reference evidence="3 4" key="1">
    <citation type="submission" date="2019-07" db="EMBL/GenBank/DDBJ databases">
        <title>Whole genome shotgun sequence of Sporosarcina luteola NBRC 105378.</title>
        <authorList>
            <person name="Hosoyama A."/>
            <person name="Uohara A."/>
            <person name="Ohji S."/>
            <person name="Ichikawa N."/>
        </authorList>
    </citation>
    <scope>NUCLEOTIDE SEQUENCE [LARGE SCALE GENOMIC DNA]</scope>
    <source>
        <strain evidence="3 4">NBRC 105378</strain>
    </source>
</reference>
<name>A0A511Z747_9BACL</name>
<dbReference type="PANTHER" id="PTHR45947:SF3">
    <property type="entry name" value="SULFOQUINOVOSYL TRANSFERASE SQD2"/>
    <property type="match status" value="1"/>
</dbReference>
<sequence>MGSDIYMEKKVLHILPSTSLAGAENVAICIISNLVDSFGCAYVSPEGDIKDVLSSRGIDYIPLRNFSSSEIRKVLKEWKPDIIHAHDFTATIKCLFSTISIPVISHIHQNPSWLRTLNLRSILFFLACFKLSKIVLVSPAIKQKNFLSYFFKGKSIVIKNIVDISWITKKATFQTSESYDLAFVGRFEEVKDPLRFIKIVSEVIKELPSVKAIMMGGGTLEDECRNAIRAKGMQNNLVLRGFLGNPYPIIKKSKILVMTSKSEGLPMVAIEALALGKPIIVPQLVGIENIVNKECGYTCKTNIDFVNQIITLLRSEKKYQQMSVAALRKAEDICSMDMYIEQLKKVYHDAIHK</sequence>
<dbReference type="GO" id="GO:0016757">
    <property type="term" value="F:glycosyltransferase activity"/>
    <property type="evidence" value="ECO:0007669"/>
    <property type="project" value="InterPro"/>
</dbReference>
<dbReference type="CDD" id="cd03811">
    <property type="entry name" value="GT4_GT28_WabH-like"/>
    <property type="match status" value="1"/>
</dbReference>
<comment type="caution">
    <text evidence="3">The sequence shown here is derived from an EMBL/GenBank/DDBJ whole genome shotgun (WGS) entry which is preliminary data.</text>
</comment>
<protein>
    <submittedName>
        <fullName evidence="3">Glycosyl transferase family 1</fullName>
    </submittedName>
</protein>
<evidence type="ECO:0000313" key="4">
    <source>
        <dbReference type="Proteomes" id="UP000321901"/>
    </source>
</evidence>
<accession>A0A511Z747</accession>
<keyword evidence="3" id="KW-0808">Transferase</keyword>
<evidence type="ECO:0000259" key="2">
    <source>
        <dbReference type="Pfam" id="PF13439"/>
    </source>
</evidence>
<dbReference type="Pfam" id="PF00534">
    <property type="entry name" value="Glycos_transf_1"/>
    <property type="match status" value="1"/>
</dbReference>